<dbReference type="Pfam" id="PF06325">
    <property type="entry name" value="PrmA"/>
    <property type="match status" value="1"/>
</dbReference>
<reference evidence="2" key="2">
    <citation type="submission" date="2020-11" db="EMBL/GenBank/DDBJ databases">
        <authorList>
            <person name="McCartney M.A."/>
            <person name="Auch B."/>
            <person name="Kono T."/>
            <person name="Mallez S."/>
            <person name="Becker A."/>
            <person name="Gohl D.M."/>
            <person name="Silverstein K.A.T."/>
            <person name="Koren S."/>
            <person name="Bechman K.B."/>
            <person name="Herman A."/>
            <person name="Abrahante J.E."/>
            <person name="Garbe J."/>
        </authorList>
    </citation>
    <scope>NUCLEOTIDE SEQUENCE</scope>
    <source>
        <strain evidence="2">Duluth1</strain>
        <tissue evidence="2">Whole animal</tissue>
    </source>
</reference>
<sequence>MLYTIHTSFDGIKDKHVLDLGCGCGVLSIGAVMLGARYAIPTCEMIKSKP</sequence>
<dbReference type="PANTHER" id="PTHR23290:SF0">
    <property type="entry name" value="RRNA N6-ADENOSINE-METHYLTRANSFERASE METTL5"/>
    <property type="match status" value="1"/>
</dbReference>
<dbReference type="AlphaFoldDB" id="A0A9D4HF40"/>
<evidence type="ECO:0000313" key="2">
    <source>
        <dbReference type="EMBL" id="KAH3715369.1"/>
    </source>
</evidence>
<dbReference type="EMBL" id="JAIWYP010000013">
    <property type="protein sequence ID" value="KAH3715369.1"/>
    <property type="molecule type" value="Genomic_DNA"/>
</dbReference>
<dbReference type="InterPro" id="IPR051720">
    <property type="entry name" value="rRNA_MeTrfase/Polyamine_Synth"/>
</dbReference>
<dbReference type="Proteomes" id="UP000828390">
    <property type="component" value="Unassembled WGS sequence"/>
</dbReference>
<keyword evidence="1" id="KW-1133">Transmembrane helix</keyword>
<proteinExistence type="predicted"/>
<accession>A0A9D4HF40</accession>
<protein>
    <recommendedName>
        <fullName evidence="4">Methyltransferase small domain-containing protein</fullName>
    </recommendedName>
</protein>
<keyword evidence="3" id="KW-1185">Reference proteome</keyword>
<reference evidence="2" key="1">
    <citation type="journal article" date="2019" name="bioRxiv">
        <title>The Genome of the Zebra Mussel, Dreissena polymorpha: A Resource for Invasive Species Research.</title>
        <authorList>
            <person name="McCartney M.A."/>
            <person name="Auch B."/>
            <person name="Kono T."/>
            <person name="Mallez S."/>
            <person name="Zhang Y."/>
            <person name="Obille A."/>
            <person name="Becker A."/>
            <person name="Abrahante J.E."/>
            <person name="Garbe J."/>
            <person name="Badalamenti J.P."/>
            <person name="Herman A."/>
            <person name="Mangelson H."/>
            <person name="Liachko I."/>
            <person name="Sullivan S."/>
            <person name="Sone E.D."/>
            <person name="Koren S."/>
            <person name="Silverstein K.A.T."/>
            <person name="Beckman K.B."/>
            <person name="Gohl D.M."/>
        </authorList>
    </citation>
    <scope>NUCLEOTIDE SEQUENCE</scope>
    <source>
        <strain evidence="2">Duluth1</strain>
        <tissue evidence="2">Whole animal</tissue>
    </source>
</reference>
<dbReference type="GO" id="GO:0008988">
    <property type="term" value="F:rRNA (adenine-N6-)-methyltransferase activity"/>
    <property type="evidence" value="ECO:0007669"/>
    <property type="project" value="TreeGrafter"/>
</dbReference>
<dbReference type="SUPFAM" id="SSF53335">
    <property type="entry name" value="S-adenosyl-L-methionine-dependent methyltransferases"/>
    <property type="match status" value="1"/>
</dbReference>
<gene>
    <name evidence="2" type="ORF">DPMN_058077</name>
</gene>
<evidence type="ECO:0000256" key="1">
    <source>
        <dbReference type="SAM" id="Phobius"/>
    </source>
</evidence>
<evidence type="ECO:0000313" key="3">
    <source>
        <dbReference type="Proteomes" id="UP000828390"/>
    </source>
</evidence>
<comment type="caution">
    <text evidence="2">The sequence shown here is derived from an EMBL/GenBank/DDBJ whole genome shotgun (WGS) entry which is preliminary data.</text>
</comment>
<feature type="transmembrane region" description="Helical" evidence="1">
    <location>
        <begin position="20"/>
        <end position="40"/>
    </location>
</feature>
<name>A0A9D4HF40_DREPO</name>
<dbReference type="PANTHER" id="PTHR23290">
    <property type="entry name" value="RRNA N6-ADENOSINE-METHYLTRANSFERASE METTL5"/>
    <property type="match status" value="1"/>
</dbReference>
<dbReference type="InterPro" id="IPR029063">
    <property type="entry name" value="SAM-dependent_MTases_sf"/>
</dbReference>
<keyword evidence="1" id="KW-0812">Transmembrane</keyword>
<keyword evidence="1" id="KW-0472">Membrane</keyword>
<organism evidence="2 3">
    <name type="scientific">Dreissena polymorpha</name>
    <name type="common">Zebra mussel</name>
    <name type="synonym">Mytilus polymorpha</name>
    <dbReference type="NCBI Taxonomy" id="45954"/>
    <lineage>
        <taxon>Eukaryota</taxon>
        <taxon>Metazoa</taxon>
        <taxon>Spiralia</taxon>
        <taxon>Lophotrochozoa</taxon>
        <taxon>Mollusca</taxon>
        <taxon>Bivalvia</taxon>
        <taxon>Autobranchia</taxon>
        <taxon>Heteroconchia</taxon>
        <taxon>Euheterodonta</taxon>
        <taxon>Imparidentia</taxon>
        <taxon>Neoheterodontei</taxon>
        <taxon>Myida</taxon>
        <taxon>Dreissenoidea</taxon>
        <taxon>Dreissenidae</taxon>
        <taxon>Dreissena</taxon>
    </lineage>
</organism>
<dbReference type="Gene3D" id="3.40.50.150">
    <property type="entry name" value="Vaccinia Virus protein VP39"/>
    <property type="match status" value="1"/>
</dbReference>
<evidence type="ECO:0008006" key="4">
    <source>
        <dbReference type="Google" id="ProtNLM"/>
    </source>
</evidence>